<feature type="compositionally biased region" description="Acidic residues" evidence="1">
    <location>
        <begin position="292"/>
        <end position="304"/>
    </location>
</feature>
<dbReference type="InterPro" id="IPR004332">
    <property type="entry name" value="Transposase_MuDR"/>
</dbReference>
<name>A0ABD3CZ24_9LAMI</name>
<dbReference type="EMBL" id="JAVIJP010000028">
    <property type="protein sequence ID" value="KAL3634932.1"/>
    <property type="molecule type" value="Genomic_DNA"/>
</dbReference>
<gene>
    <name evidence="3" type="ORF">CASFOL_021986</name>
</gene>
<evidence type="ECO:0000256" key="1">
    <source>
        <dbReference type="SAM" id="MobiDB-lite"/>
    </source>
</evidence>
<protein>
    <recommendedName>
        <fullName evidence="2">Transposase MuDR plant domain-containing protein</fullName>
    </recommendedName>
</protein>
<evidence type="ECO:0000313" key="3">
    <source>
        <dbReference type="EMBL" id="KAL3634932.1"/>
    </source>
</evidence>
<sequence>MENVKKLKKRHPGHGMLTLCTYVGGMVNEEESEYEGGHAYKFDYMPYHLLDIAALSKLAEREKITKSAKLYIKQGNQFKHVRGDVELLDYCVEHIDNSREVTFYISGIVQDDGEVDDCGLGLGLGVVDTEPGVGIDNEPGVNVVDIEPMVGVDTEPGVGIDNEPGVGIDNEPGVNVVDIEPMVGVDTEPGVGIDNEPGVGIDNEPGVNVVDTEPMVGVEWLDGGDAYVGGGSCDATDEYLHNLYEGNIDMATGYFVDEDSDEYDASSEDSEFDFGKEECENIDADDDELYDWFIDGDDSDEAEVPTDKGPEQGDDDVADQGVGGDGESDVNPSDDNYHSGKDSDSELDRSRTPLFNSAAVLNPNFKLGMLFCNKEEIRQAVHSHAIRTKRNIKITKNDKHRLVAKCQAKGCAWRLHSVKLKEQETYKIREYVDKHTSRGVQIMYPEFQIPNTEIPNTEIGKK</sequence>
<keyword evidence="4" id="KW-1185">Reference proteome</keyword>
<comment type="caution">
    <text evidence="3">The sequence shown here is derived from an EMBL/GenBank/DDBJ whole genome shotgun (WGS) entry which is preliminary data.</text>
</comment>
<accession>A0ABD3CZ24</accession>
<feature type="compositionally biased region" description="Basic and acidic residues" evidence="1">
    <location>
        <begin position="335"/>
        <end position="349"/>
    </location>
</feature>
<dbReference type="AlphaFoldDB" id="A0ABD3CZ24"/>
<proteinExistence type="predicted"/>
<feature type="region of interest" description="Disordered" evidence="1">
    <location>
        <begin position="292"/>
        <end position="349"/>
    </location>
</feature>
<reference evidence="4" key="1">
    <citation type="journal article" date="2024" name="IScience">
        <title>Strigolactones Initiate the Formation of Haustorium-like Structures in Castilleja.</title>
        <authorList>
            <person name="Buerger M."/>
            <person name="Peterson D."/>
            <person name="Chory J."/>
        </authorList>
    </citation>
    <scope>NUCLEOTIDE SEQUENCE [LARGE SCALE GENOMIC DNA]</scope>
</reference>
<feature type="domain" description="Transposase MuDR plant" evidence="2">
    <location>
        <begin position="365"/>
        <end position="428"/>
    </location>
</feature>
<evidence type="ECO:0000313" key="4">
    <source>
        <dbReference type="Proteomes" id="UP001632038"/>
    </source>
</evidence>
<dbReference type="Proteomes" id="UP001632038">
    <property type="component" value="Unassembled WGS sequence"/>
</dbReference>
<organism evidence="3 4">
    <name type="scientific">Castilleja foliolosa</name>
    <dbReference type="NCBI Taxonomy" id="1961234"/>
    <lineage>
        <taxon>Eukaryota</taxon>
        <taxon>Viridiplantae</taxon>
        <taxon>Streptophyta</taxon>
        <taxon>Embryophyta</taxon>
        <taxon>Tracheophyta</taxon>
        <taxon>Spermatophyta</taxon>
        <taxon>Magnoliopsida</taxon>
        <taxon>eudicotyledons</taxon>
        <taxon>Gunneridae</taxon>
        <taxon>Pentapetalae</taxon>
        <taxon>asterids</taxon>
        <taxon>lamiids</taxon>
        <taxon>Lamiales</taxon>
        <taxon>Orobanchaceae</taxon>
        <taxon>Pedicularideae</taxon>
        <taxon>Castillejinae</taxon>
        <taxon>Castilleja</taxon>
    </lineage>
</organism>
<evidence type="ECO:0000259" key="2">
    <source>
        <dbReference type="Pfam" id="PF03108"/>
    </source>
</evidence>
<dbReference type="Pfam" id="PF03108">
    <property type="entry name" value="DBD_Tnp_Mut"/>
    <property type="match status" value="1"/>
</dbReference>